<evidence type="ECO:0000313" key="7">
    <source>
        <dbReference type="EMBL" id="SHN86586.1"/>
    </source>
</evidence>
<keyword evidence="4" id="KW-1015">Disulfide bond</keyword>
<dbReference type="PANTHER" id="PTHR12151:SF25">
    <property type="entry name" value="LINALOOL DEHYDRATASE_ISOMERASE DOMAIN-CONTAINING PROTEIN"/>
    <property type="match status" value="1"/>
</dbReference>
<feature type="domain" description="Thioredoxin" evidence="6">
    <location>
        <begin position="31"/>
        <end position="209"/>
    </location>
</feature>
<feature type="binding site" evidence="3">
    <location>
        <position position="85"/>
    </location>
    <ligand>
        <name>Cu cation</name>
        <dbReference type="ChEBI" id="CHEBI:23378"/>
    </ligand>
</feature>
<proteinExistence type="inferred from homology"/>
<reference evidence="8" key="1">
    <citation type="submission" date="2016-11" db="EMBL/GenBank/DDBJ databases">
        <authorList>
            <person name="Varghese N."/>
            <person name="Submissions S."/>
        </authorList>
    </citation>
    <scope>NUCLEOTIDE SEQUENCE [LARGE SCALE GENOMIC DNA]</scope>
    <source>
        <strain evidence="8">GAS401</strain>
    </source>
</reference>
<dbReference type="Gene3D" id="3.40.30.10">
    <property type="entry name" value="Glutaredoxin"/>
    <property type="match status" value="1"/>
</dbReference>
<evidence type="ECO:0000256" key="1">
    <source>
        <dbReference type="ARBA" id="ARBA00010996"/>
    </source>
</evidence>
<keyword evidence="8" id="KW-1185">Reference proteome</keyword>
<feature type="binding site" evidence="3">
    <location>
        <position position="174"/>
    </location>
    <ligand>
        <name>Cu cation</name>
        <dbReference type="ChEBI" id="CHEBI:23378"/>
    </ligand>
</feature>
<name>A0A1M7UUL4_9BRAD</name>
<dbReference type="PROSITE" id="PS51352">
    <property type="entry name" value="THIOREDOXIN_2"/>
    <property type="match status" value="1"/>
</dbReference>
<protein>
    <submittedName>
        <fullName evidence="7">Protein SCO1/2</fullName>
    </submittedName>
</protein>
<feature type="signal peptide" evidence="5">
    <location>
        <begin position="1"/>
        <end position="30"/>
    </location>
</feature>
<feature type="chain" id="PRO_5012252460" evidence="5">
    <location>
        <begin position="31"/>
        <end position="211"/>
    </location>
</feature>
<dbReference type="Pfam" id="PF02630">
    <property type="entry name" value="SCO1-SenC"/>
    <property type="match status" value="1"/>
</dbReference>
<dbReference type="RefSeq" id="WP_244553122.1">
    <property type="nucleotide sequence ID" value="NZ_LT670849.1"/>
</dbReference>
<evidence type="ECO:0000256" key="3">
    <source>
        <dbReference type="PIRSR" id="PIRSR603782-1"/>
    </source>
</evidence>
<gene>
    <name evidence="7" type="ORF">SAMN05444170_6740</name>
</gene>
<evidence type="ECO:0000256" key="2">
    <source>
        <dbReference type="ARBA" id="ARBA00023008"/>
    </source>
</evidence>
<feature type="disulfide bond" description="Redox-active" evidence="4">
    <location>
        <begin position="85"/>
        <end position="89"/>
    </location>
</feature>
<evidence type="ECO:0000259" key="6">
    <source>
        <dbReference type="PROSITE" id="PS51352"/>
    </source>
</evidence>
<evidence type="ECO:0000256" key="5">
    <source>
        <dbReference type="SAM" id="SignalP"/>
    </source>
</evidence>
<dbReference type="PANTHER" id="PTHR12151">
    <property type="entry name" value="ELECTRON TRANSPORT PROTIN SCO1/SENC FAMILY MEMBER"/>
    <property type="match status" value="1"/>
</dbReference>
<dbReference type="InterPro" id="IPR013766">
    <property type="entry name" value="Thioredoxin_domain"/>
</dbReference>
<evidence type="ECO:0000313" key="8">
    <source>
        <dbReference type="Proteomes" id="UP000184096"/>
    </source>
</evidence>
<comment type="similarity">
    <text evidence="1">Belongs to the SCO1/2 family.</text>
</comment>
<keyword evidence="5" id="KW-0732">Signal</keyword>
<dbReference type="Proteomes" id="UP000184096">
    <property type="component" value="Chromosome I"/>
</dbReference>
<organism evidence="7 8">
    <name type="scientific">Bradyrhizobium erythrophlei</name>
    <dbReference type="NCBI Taxonomy" id="1437360"/>
    <lineage>
        <taxon>Bacteria</taxon>
        <taxon>Pseudomonadati</taxon>
        <taxon>Pseudomonadota</taxon>
        <taxon>Alphaproteobacteria</taxon>
        <taxon>Hyphomicrobiales</taxon>
        <taxon>Nitrobacteraceae</taxon>
        <taxon>Bradyrhizobium</taxon>
    </lineage>
</organism>
<dbReference type="InterPro" id="IPR003782">
    <property type="entry name" value="SCO1/SenC"/>
</dbReference>
<dbReference type="AlphaFoldDB" id="A0A1M7UUL4"/>
<dbReference type="SUPFAM" id="SSF52833">
    <property type="entry name" value="Thioredoxin-like"/>
    <property type="match status" value="1"/>
</dbReference>
<dbReference type="EMBL" id="LT670849">
    <property type="protein sequence ID" value="SHN86586.1"/>
    <property type="molecule type" value="Genomic_DNA"/>
</dbReference>
<feature type="binding site" evidence="3">
    <location>
        <position position="89"/>
    </location>
    <ligand>
        <name>Cu cation</name>
        <dbReference type="ChEBI" id="CHEBI:23378"/>
    </ligand>
</feature>
<accession>A0A1M7UUL4</accession>
<dbReference type="InterPro" id="IPR036249">
    <property type="entry name" value="Thioredoxin-like_sf"/>
</dbReference>
<keyword evidence="2 3" id="KW-0186">Copper</keyword>
<sequence length="211" mass="22492">MLFGKMTCKTVAPKIWLALACTLLSAPVIANEAAEPSPAELIEGLVSGRAPVGGPFELTDQTGHRRTDADFRGKLVVLYFGYTYCPDVCPTELQSITLALDNLGANAGAVQPLFITVDPERDTPARLAEFVSSFHPRLIGLTGSAADIKKTAIAYRTFFVKNAAAASGEYSVDHTGFIYLIGKDGRYLGFLPPGVSPDEIADAIRARLGAE</sequence>
<dbReference type="FunFam" id="3.40.30.10:FF:000013">
    <property type="entry name" value="Blast:Protein SCO1 homolog, mitochondrial"/>
    <property type="match status" value="1"/>
</dbReference>
<keyword evidence="3" id="KW-0479">Metal-binding</keyword>
<evidence type="ECO:0000256" key="4">
    <source>
        <dbReference type="PIRSR" id="PIRSR603782-2"/>
    </source>
</evidence>
<dbReference type="CDD" id="cd02968">
    <property type="entry name" value="SCO"/>
    <property type="match status" value="1"/>
</dbReference>
<dbReference type="GO" id="GO:0046872">
    <property type="term" value="F:metal ion binding"/>
    <property type="evidence" value="ECO:0007669"/>
    <property type="project" value="UniProtKB-KW"/>
</dbReference>